<dbReference type="OrthoDB" id="572373at2"/>
<gene>
    <name evidence="2" type="ordered locus">Deipe_0740</name>
</gene>
<evidence type="ECO:0008006" key="4">
    <source>
        <dbReference type="Google" id="ProtNLM"/>
    </source>
</evidence>
<evidence type="ECO:0000313" key="2">
    <source>
        <dbReference type="EMBL" id="AFZ66319.1"/>
    </source>
</evidence>
<dbReference type="eggNOG" id="ENOG5032W36">
    <property type="taxonomic scope" value="Bacteria"/>
</dbReference>
<proteinExistence type="predicted"/>
<organism evidence="2 3">
    <name type="scientific">Deinococcus peraridilitoris (strain DSM 19664 / LMG 22246 / CIP 109416 / KR-200)</name>
    <dbReference type="NCBI Taxonomy" id="937777"/>
    <lineage>
        <taxon>Bacteria</taxon>
        <taxon>Thermotogati</taxon>
        <taxon>Deinococcota</taxon>
        <taxon>Deinococci</taxon>
        <taxon>Deinococcales</taxon>
        <taxon>Deinococcaceae</taxon>
        <taxon>Deinococcus</taxon>
    </lineage>
</organism>
<feature type="transmembrane region" description="Helical" evidence="1">
    <location>
        <begin position="111"/>
        <end position="128"/>
    </location>
</feature>
<keyword evidence="1" id="KW-0472">Membrane</keyword>
<sequence>MVKTFALVVGVVYLLVGLMGFIPGLLSPPAGPDLAVDTLHGRLLGIFPVNIIHNVVHLAIGAWGIASYRTLGSAVGFARGLTVLYALLAVMGLIPGLNTMFGLVPLHGNDVWLHAVTAAVAAYFGWGSDRSATTAR</sequence>
<keyword evidence="1" id="KW-1133">Transmembrane helix</keyword>
<evidence type="ECO:0000313" key="3">
    <source>
        <dbReference type="Proteomes" id="UP000010467"/>
    </source>
</evidence>
<dbReference type="HOGENOM" id="CLU_104624_2_0_0"/>
<name>K9ZYN9_DEIPD</name>
<evidence type="ECO:0000256" key="1">
    <source>
        <dbReference type="SAM" id="Phobius"/>
    </source>
</evidence>
<accession>K9ZYN9</accession>
<dbReference type="STRING" id="937777.Deipe_0740"/>
<dbReference type="AlphaFoldDB" id="K9ZYN9"/>
<reference evidence="3" key="1">
    <citation type="submission" date="2012-03" db="EMBL/GenBank/DDBJ databases">
        <title>Complete sequence of chromosome of Deinococcus peraridilitoris DSM 19664.</title>
        <authorList>
            <person name="Lucas S."/>
            <person name="Copeland A."/>
            <person name="Lapidus A."/>
            <person name="Glavina del Rio T."/>
            <person name="Dalin E."/>
            <person name="Tice H."/>
            <person name="Bruce D."/>
            <person name="Goodwin L."/>
            <person name="Pitluck S."/>
            <person name="Peters L."/>
            <person name="Mikhailova N."/>
            <person name="Lu M."/>
            <person name="Kyrpides N."/>
            <person name="Mavromatis K."/>
            <person name="Ivanova N."/>
            <person name="Brettin T."/>
            <person name="Detter J.C."/>
            <person name="Han C."/>
            <person name="Larimer F."/>
            <person name="Land M."/>
            <person name="Hauser L."/>
            <person name="Markowitz V."/>
            <person name="Cheng J.-F."/>
            <person name="Hugenholtz P."/>
            <person name="Woyke T."/>
            <person name="Wu D."/>
            <person name="Pukall R."/>
            <person name="Steenblock K."/>
            <person name="Brambilla E."/>
            <person name="Klenk H.-P."/>
            <person name="Eisen J.A."/>
        </authorList>
    </citation>
    <scope>NUCLEOTIDE SEQUENCE [LARGE SCALE GENOMIC DNA]</scope>
    <source>
        <strain evidence="3">DSM 19664 / LMG 22246 / CIP 109416 / KR-200</strain>
    </source>
</reference>
<dbReference type="KEGG" id="dpd:Deipe_0740"/>
<dbReference type="PATRIC" id="fig|937777.3.peg.746"/>
<feature type="transmembrane region" description="Helical" evidence="1">
    <location>
        <begin position="46"/>
        <end position="71"/>
    </location>
</feature>
<feature type="transmembrane region" description="Helical" evidence="1">
    <location>
        <begin position="83"/>
        <end position="105"/>
    </location>
</feature>
<protein>
    <recommendedName>
        <fullName evidence="4">DUF4383 domain-containing protein</fullName>
    </recommendedName>
</protein>
<dbReference type="Pfam" id="PF14325">
    <property type="entry name" value="DUF4383"/>
    <property type="match status" value="1"/>
</dbReference>
<dbReference type="EMBL" id="CP003382">
    <property type="protein sequence ID" value="AFZ66319.1"/>
    <property type="molecule type" value="Genomic_DNA"/>
</dbReference>
<keyword evidence="1" id="KW-0812">Transmembrane</keyword>
<feature type="transmembrane region" description="Helical" evidence="1">
    <location>
        <begin position="5"/>
        <end position="26"/>
    </location>
</feature>
<dbReference type="RefSeq" id="WP_015234629.1">
    <property type="nucleotide sequence ID" value="NC_019793.1"/>
</dbReference>
<keyword evidence="3" id="KW-1185">Reference proteome</keyword>
<dbReference type="Proteomes" id="UP000010467">
    <property type="component" value="Chromosome"/>
</dbReference>